<dbReference type="EMBL" id="AP022038">
    <property type="protein sequence ID" value="BBR38184.1"/>
    <property type="molecule type" value="Genomic_DNA"/>
</dbReference>
<dbReference type="Proteomes" id="UP000515442">
    <property type="component" value="Chromosome"/>
</dbReference>
<reference evidence="1 2" key="1">
    <citation type="submission" date="2019-12" db="EMBL/GenBank/DDBJ databases">
        <title>complete genome sequences of Aeromonas veronii str. WP3-W19-ESBL-03 isolated from wastewater treatment plant effluent.</title>
        <authorList>
            <person name="Sekizuka T."/>
            <person name="Itokawa K."/>
            <person name="Yatsu K."/>
            <person name="Inamine Y."/>
            <person name="Kuroda M."/>
        </authorList>
    </citation>
    <scope>NUCLEOTIDE SEQUENCE [LARGE SCALE GENOMIC DNA]</scope>
    <source>
        <strain evidence="1 2">WP3-W19-ESBL-03</strain>
    </source>
</reference>
<evidence type="ECO:0000313" key="2">
    <source>
        <dbReference type="Proteomes" id="UP000515442"/>
    </source>
</evidence>
<accession>A0A6S5BZ48</accession>
<sequence length="65" mass="7014">MNVIERSPCVGIRTSDGVAVLGGEAVPVNPCSKYEDMKFSPDADGVYEFYLNMAGEAPTVYVKKP</sequence>
<gene>
    <name evidence="1" type="ORF">WP3W19E03_07090</name>
</gene>
<name>A0A6S5BZ48_AERVE</name>
<evidence type="ECO:0000313" key="1">
    <source>
        <dbReference type="EMBL" id="BBR38184.1"/>
    </source>
</evidence>
<organism evidence="1 2">
    <name type="scientific">Aeromonas veronii</name>
    <dbReference type="NCBI Taxonomy" id="654"/>
    <lineage>
        <taxon>Bacteria</taxon>
        <taxon>Pseudomonadati</taxon>
        <taxon>Pseudomonadota</taxon>
        <taxon>Gammaproteobacteria</taxon>
        <taxon>Aeromonadales</taxon>
        <taxon>Aeromonadaceae</taxon>
        <taxon>Aeromonas</taxon>
    </lineage>
</organism>
<proteinExistence type="predicted"/>
<protein>
    <submittedName>
        <fullName evidence="1">Uncharacterized protein</fullName>
    </submittedName>
</protein>
<dbReference type="AlphaFoldDB" id="A0A6S5BZ48"/>